<keyword evidence="3" id="KW-0786">Thiamine pyrophosphate</keyword>
<feature type="domain" description="Transketolase-like pyrimidine-binding" evidence="4">
    <location>
        <begin position="1"/>
        <end position="163"/>
    </location>
</feature>
<dbReference type="Pfam" id="PF02779">
    <property type="entry name" value="Transket_pyr"/>
    <property type="match status" value="1"/>
</dbReference>
<sequence length="303" mass="33238">MRKAFIDTLVELAESDKRIYLLTADMGYGLVEPFSEKYPDRFINVGVAEQNMIGIATGLALSGKIPFVYSIGNFPTLRGVEHIRSGICYHNLNVNIVAGNTGLTYGALGSSHHATEDIAIMRALPNMTVVVPSDVLEASLATRAIVELEEPCYLRLGKADWPRDSFTFRIGESRELIDGKDAALIATGWMRHNCMRATEELYAVSGFQVRVINMHTIKPLDTEVIIKAARETKAIITIEEHSIIGGLGSAVAEVLAESGEPVYFKRMGIPDRFCSEVGTHDELLASCHLTVDDIVREVKDAIA</sequence>
<comment type="caution">
    <text evidence="5">The sequence shown here is derived from an EMBL/GenBank/DDBJ whole genome shotgun (WGS) entry which is preliminary data.</text>
</comment>
<dbReference type="InterPro" id="IPR029061">
    <property type="entry name" value="THDP-binding"/>
</dbReference>
<dbReference type="Gene3D" id="3.40.50.920">
    <property type="match status" value="1"/>
</dbReference>
<evidence type="ECO:0000259" key="4">
    <source>
        <dbReference type="SMART" id="SM00861"/>
    </source>
</evidence>
<comment type="similarity">
    <text evidence="2">Belongs to the transketolase family.</text>
</comment>
<dbReference type="PANTHER" id="PTHR43825:SF1">
    <property type="entry name" value="TRANSKETOLASE-LIKE PYRIMIDINE-BINDING DOMAIN-CONTAINING PROTEIN"/>
    <property type="match status" value="1"/>
</dbReference>
<dbReference type="SUPFAM" id="SSF52518">
    <property type="entry name" value="Thiamin diphosphate-binding fold (THDP-binding)"/>
    <property type="match status" value="1"/>
</dbReference>
<dbReference type="InterPro" id="IPR051157">
    <property type="entry name" value="PDH/Transketolase"/>
</dbReference>
<gene>
    <name evidence="5" type="ORF">LCGC14_0341120</name>
</gene>
<dbReference type="SMART" id="SM00861">
    <property type="entry name" value="Transket_pyr"/>
    <property type="match status" value="1"/>
</dbReference>
<dbReference type="Pfam" id="PF02780">
    <property type="entry name" value="Transketolase_C"/>
    <property type="match status" value="1"/>
</dbReference>
<reference evidence="5" key="1">
    <citation type="journal article" date="2015" name="Nature">
        <title>Complex archaea that bridge the gap between prokaryotes and eukaryotes.</title>
        <authorList>
            <person name="Spang A."/>
            <person name="Saw J.H."/>
            <person name="Jorgensen S.L."/>
            <person name="Zaremba-Niedzwiedzka K."/>
            <person name="Martijn J."/>
            <person name="Lind A.E."/>
            <person name="van Eijk R."/>
            <person name="Schleper C."/>
            <person name="Guy L."/>
            <person name="Ettema T.J."/>
        </authorList>
    </citation>
    <scope>NUCLEOTIDE SEQUENCE</scope>
</reference>
<dbReference type="CDD" id="cd07033">
    <property type="entry name" value="TPP_PYR_DXS_TK_like"/>
    <property type="match status" value="1"/>
</dbReference>
<dbReference type="FunFam" id="3.40.50.970:FF:000129">
    <property type="entry name" value="Transketolase"/>
    <property type="match status" value="1"/>
</dbReference>
<dbReference type="InterPro" id="IPR033248">
    <property type="entry name" value="Transketolase_C"/>
</dbReference>
<dbReference type="InterPro" id="IPR005475">
    <property type="entry name" value="Transketolase-like_Pyr-bd"/>
</dbReference>
<organism evidence="5">
    <name type="scientific">marine sediment metagenome</name>
    <dbReference type="NCBI Taxonomy" id="412755"/>
    <lineage>
        <taxon>unclassified sequences</taxon>
        <taxon>metagenomes</taxon>
        <taxon>ecological metagenomes</taxon>
    </lineage>
</organism>
<comment type="cofactor">
    <cofactor evidence="1">
        <name>thiamine diphosphate</name>
        <dbReference type="ChEBI" id="CHEBI:58937"/>
    </cofactor>
</comment>
<dbReference type="SUPFAM" id="SSF52922">
    <property type="entry name" value="TK C-terminal domain-like"/>
    <property type="match status" value="1"/>
</dbReference>
<name>A0A0F9TDM4_9ZZZZ</name>
<protein>
    <recommendedName>
        <fullName evidence="4">Transketolase-like pyrimidine-binding domain-containing protein</fullName>
    </recommendedName>
</protein>
<dbReference type="PANTHER" id="PTHR43825">
    <property type="entry name" value="PYRUVATE DEHYDROGENASE E1 COMPONENT"/>
    <property type="match status" value="1"/>
</dbReference>
<evidence type="ECO:0000256" key="2">
    <source>
        <dbReference type="ARBA" id="ARBA00007131"/>
    </source>
</evidence>
<accession>A0A0F9TDM4</accession>
<dbReference type="Gene3D" id="3.40.50.970">
    <property type="match status" value="1"/>
</dbReference>
<dbReference type="InterPro" id="IPR009014">
    <property type="entry name" value="Transketo_C/PFOR_II"/>
</dbReference>
<dbReference type="AlphaFoldDB" id="A0A0F9TDM4"/>
<evidence type="ECO:0000256" key="3">
    <source>
        <dbReference type="ARBA" id="ARBA00023052"/>
    </source>
</evidence>
<proteinExistence type="inferred from homology"/>
<evidence type="ECO:0000313" key="5">
    <source>
        <dbReference type="EMBL" id="KKN79330.1"/>
    </source>
</evidence>
<dbReference type="EMBL" id="LAZR01000249">
    <property type="protein sequence ID" value="KKN79330.1"/>
    <property type="molecule type" value="Genomic_DNA"/>
</dbReference>
<evidence type="ECO:0000256" key="1">
    <source>
        <dbReference type="ARBA" id="ARBA00001964"/>
    </source>
</evidence>